<feature type="compositionally biased region" description="Polar residues" evidence="1">
    <location>
        <begin position="312"/>
        <end position="324"/>
    </location>
</feature>
<dbReference type="OMA" id="KRRHAVM"/>
<protein>
    <submittedName>
        <fullName evidence="2">Uncharacterized protein</fullName>
    </submittedName>
</protein>
<feature type="region of interest" description="Disordered" evidence="1">
    <location>
        <begin position="96"/>
        <end position="218"/>
    </location>
</feature>
<evidence type="ECO:0000256" key="1">
    <source>
        <dbReference type="SAM" id="MobiDB-lite"/>
    </source>
</evidence>
<dbReference type="AlphaFoldDB" id="A0A2H3JKN4"/>
<dbReference type="Proteomes" id="UP000218811">
    <property type="component" value="Unassembled WGS sequence"/>
</dbReference>
<gene>
    <name evidence="2" type="ORF">WOLCODRAFT_132504</name>
</gene>
<dbReference type="EMBL" id="KB468135">
    <property type="protein sequence ID" value="PCH42752.1"/>
    <property type="molecule type" value="Genomic_DNA"/>
</dbReference>
<name>A0A2H3JKN4_WOLCO</name>
<feature type="compositionally biased region" description="Low complexity" evidence="1">
    <location>
        <begin position="161"/>
        <end position="183"/>
    </location>
</feature>
<evidence type="ECO:0000313" key="3">
    <source>
        <dbReference type="Proteomes" id="UP000218811"/>
    </source>
</evidence>
<feature type="region of interest" description="Disordered" evidence="1">
    <location>
        <begin position="271"/>
        <end position="345"/>
    </location>
</feature>
<dbReference type="OrthoDB" id="21418at2759"/>
<keyword evidence="3" id="KW-1185">Reference proteome</keyword>
<feature type="compositionally biased region" description="Low complexity" evidence="1">
    <location>
        <begin position="124"/>
        <end position="136"/>
    </location>
</feature>
<proteinExistence type="predicted"/>
<dbReference type="PANTHER" id="PTHR38645">
    <property type="entry name" value="CHROMOSOME 9, WHOLE GENOME SHOTGUN SEQUENCE"/>
    <property type="match status" value="1"/>
</dbReference>
<reference evidence="2 3" key="1">
    <citation type="journal article" date="2012" name="Science">
        <title>The Paleozoic origin of enzymatic lignin decomposition reconstructed from 31 fungal genomes.</title>
        <authorList>
            <person name="Floudas D."/>
            <person name="Binder M."/>
            <person name="Riley R."/>
            <person name="Barry K."/>
            <person name="Blanchette R.A."/>
            <person name="Henrissat B."/>
            <person name="Martinez A.T."/>
            <person name="Otillar R."/>
            <person name="Spatafora J.W."/>
            <person name="Yadav J.S."/>
            <person name="Aerts A."/>
            <person name="Benoit I."/>
            <person name="Boyd A."/>
            <person name="Carlson A."/>
            <person name="Copeland A."/>
            <person name="Coutinho P.M."/>
            <person name="de Vries R.P."/>
            <person name="Ferreira P."/>
            <person name="Findley K."/>
            <person name="Foster B."/>
            <person name="Gaskell J."/>
            <person name="Glotzer D."/>
            <person name="Gorecki P."/>
            <person name="Heitman J."/>
            <person name="Hesse C."/>
            <person name="Hori C."/>
            <person name="Igarashi K."/>
            <person name="Jurgens J.A."/>
            <person name="Kallen N."/>
            <person name="Kersten P."/>
            <person name="Kohler A."/>
            <person name="Kuees U."/>
            <person name="Kumar T.K.A."/>
            <person name="Kuo A."/>
            <person name="LaButti K."/>
            <person name="Larrondo L.F."/>
            <person name="Lindquist E."/>
            <person name="Ling A."/>
            <person name="Lombard V."/>
            <person name="Lucas S."/>
            <person name="Lundell T."/>
            <person name="Martin R."/>
            <person name="McLaughlin D.J."/>
            <person name="Morgenstern I."/>
            <person name="Morin E."/>
            <person name="Murat C."/>
            <person name="Nagy L.G."/>
            <person name="Nolan M."/>
            <person name="Ohm R.A."/>
            <person name="Patyshakuliyeva A."/>
            <person name="Rokas A."/>
            <person name="Ruiz-Duenas F.J."/>
            <person name="Sabat G."/>
            <person name="Salamov A."/>
            <person name="Samejima M."/>
            <person name="Schmutz J."/>
            <person name="Slot J.C."/>
            <person name="St John F."/>
            <person name="Stenlid J."/>
            <person name="Sun H."/>
            <person name="Sun S."/>
            <person name="Syed K."/>
            <person name="Tsang A."/>
            <person name="Wiebenga A."/>
            <person name="Young D."/>
            <person name="Pisabarro A."/>
            <person name="Eastwood D.C."/>
            <person name="Martin F."/>
            <person name="Cullen D."/>
            <person name="Grigoriev I.V."/>
            <person name="Hibbett D.S."/>
        </authorList>
    </citation>
    <scope>NUCLEOTIDE SEQUENCE [LARGE SCALE GENOMIC DNA]</scope>
    <source>
        <strain evidence="2 3">MD-104</strain>
    </source>
</reference>
<dbReference type="PANTHER" id="PTHR38645:SF1">
    <property type="entry name" value="YALI0F12243P"/>
    <property type="match status" value="1"/>
</dbReference>
<sequence length="345" mass="36347">MDSLNNLASSLPSSSLANAEKDLTNNFKAAALSLTTLYRSSRRTSKRAYNAGYAAACHDLLLMVQQGVSTGDAEAGPGGPIARIMDYIEARLEAIRSREEEEDEDEEKERERERARPGAGHPQASASASAAFAKPAPSAPPRTHEVSTAAPLTPYASSRDTPSVTAPSSAPSPLSSNLNLPTPRASSQPHPALHPRPSRQRFAPSNAPTKDIPAPAIAPLYPATTTALLAPSDPNTGAPLSMNLDPVPLPSIPDTPALGLKRRHNVMMLDSLSPPASDVPSVNATTSAGGGPGRRRTRSARAAGLAPGSAPQHDQNQNFNQNSAYGIDAMDVEDEGRERKRVARR</sequence>
<evidence type="ECO:0000313" key="2">
    <source>
        <dbReference type="EMBL" id="PCH42752.1"/>
    </source>
</evidence>
<accession>A0A2H3JKN4</accession>
<organism evidence="2 3">
    <name type="scientific">Wolfiporia cocos (strain MD-104)</name>
    <name type="common">Brown rot fungus</name>
    <dbReference type="NCBI Taxonomy" id="742152"/>
    <lineage>
        <taxon>Eukaryota</taxon>
        <taxon>Fungi</taxon>
        <taxon>Dikarya</taxon>
        <taxon>Basidiomycota</taxon>
        <taxon>Agaricomycotina</taxon>
        <taxon>Agaricomycetes</taxon>
        <taxon>Polyporales</taxon>
        <taxon>Phaeolaceae</taxon>
        <taxon>Wolfiporia</taxon>
    </lineage>
</organism>